<evidence type="ECO:0000313" key="2">
    <source>
        <dbReference type="Proteomes" id="UP001201463"/>
    </source>
</evidence>
<organism evidence="1 2">
    <name type="scientific">Pelomonas caseinilytica</name>
    <dbReference type="NCBI Taxonomy" id="2906763"/>
    <lineage>
        <taxon>Bacteria</taxon>
        <taxon>Pseudomonadati</taxon>
        <taxon>Pseudomonadota</taxon>
        <taxon>Betaproteobacteria</taxon>
        <taxon>Burkholderiales</taxon>
        <taxon>Sphaerotilaceae</taxon>
        <taxon>Roseateles</taxon>
    </lineage>
</organism>
<evidence type="ECO:0000313" key="1">
    <source>
        <dbReference type="EMBL" id="MCE4537856.1"/>
    </source>
</evidence>
<accession>A0ABS8XG99</accession>
<keyword evidence="2" id="KW-1185">Reference proteome</keyword>
<name>A0ABS8XG99_9BURK</name>
<gene>
    <name evidence="1" type="ORF">LXT12_11400</name>
</gene>
<sequence length="309" mass="34051">MSTVVPPPSCCASLRQTLMQGWQQGFPLHPSPFRQMAARSGATPRELLAACRELHRSGALQQIRARWGDTMLRERWRLAFAPRGVAAAAALTTALARLPGCYRIENAQAAPPLPSVWAEIEAIDEAALLSQLRRLPCPPKARLRLTEPQAEASLACEDPDLAASLERGLSLCARPFSDCARRLGRSEHRLLSSLQAWRRTGQLECLTLKPPPTRVPLPGVLALWQRFTPSPALLAQLQQHRSVDRVVVGPGTPEWPWRLALVLRATPQLGFEQLRALLAELGVDEAPDARVRLLVEQPRDQALLFDTGG</sequence>
<dbReference type="RefSeq" id="WP_233392111.1">
    <property type="nucleotide sequence ID" value="NZ_JAJTWT010000004.1"/>
</dbReference>
<comment type="caution">
    <text evidence="1">The sequence shown here is derived from an EMBL/GenBank/DDBJ whole genome shotgun (WGS) entry which is preliminary data.</text>
</comment>
<reference evidence="1 2" key="1">
    <citation type="submission" date="2021-12" db="EMBL/GenBank/DDBJ databases">
        <title>Genome seq of p7.</title>
        <authorList>
            <person name="Seo T."/>
        </authorList>
    </citation>
    <scope>NUCLEOTIDE SEQUENCE [LARGE SCALE GENOMIC DNA]</scope>
    <source>
        <strain evidence="1 2">P7</strain>
    </source>
</reference>
<evidence type="ECO:0008006" key="3">
    <source>
        <dbReference type="Google" id="ProtNLM"/>
    </source>
</evidence>
<dbReference type="Gene3D" id="1.10.10.2890">
    <property type="match status" value="2"/>
</dbReference>
<dbReference type="Proteomes" id="UP001201463">
    <property type="component" value="Unassembled WGS sequence"/>
</dbReference>
<dbReference type="EMBL" id="JAJTWT010000004">
    <property type="protein sequence ID" value="MCE4537856.1"/>
    <property type="molecule type" value="Genomic_DNA"/>
</dbReference>
<protein>
    <recommendedName>
        <fullName evidence="3">Transcriptional regulator, AbiEi antitoxin, Type IV TA system</fullName>
    </recommendedName>
</protein>
<proteinExistence type="predicted"/>